<feature type="transmembrane region" description="Helical" evidence="7">
    <location>
        <begin position="338"/>
        <end position="358"/>
    </location>
</feature>
<keyword evidence="10" id="KW-1185">Reference proteome</keyword>
<name>A0A813HFX0_POLGL</name>
<dbReference type="AlphaFoldDB" id="A0A813HFX0"/>
<feature type="transmembrane region" description="Helical" evidence="7">
    <location>
        <begin position="137"/>
        <end position="161"/>
    </location>
</feature>
<dbReference type="Proteomes" id="UP000654075">
    <property type="component" value="Unassembled WGS sequence"/>
</dbReference>
<feature type="transmembrane region" description="Helical" evidence="7">
    <location>
        <begin position="370"/>
        <end position="393"/>
    </location>
</feature>
<protein>
    <submittedName>
        <fullName evidence="8">Uncharacterized protein</fullName>
    </submittedName>
</protein>
<evidence type="ECO:0000313" key="9">
    <source>
        <dbReference type="EMBL" id="CAE8691910.1"/>
    </source>
</evidence>
<feature type="transmembrane region" description="Helical" evidence="7">
    <location>
        <begin position="296"/>
        <end position="318"/>
    </location>
</feature>
<evidence type="ECO:0000256" key="4">
    <source>
        <dbReference type="ARBA" id="ARBA00022692"/>
    </source>
</evidence>
<feature type="transmembrane region" description="Helical" evidence="7">
    <location>
        <begin position="60"/>
        <end position="78"/>
    </location>
</feature>
<dbReference type="OMA" id="VIYNAWG"/>
<keyword evidence="4 7" id="KW-0812">Transmembrane</keyword>
<evidence type="ECO:0000256" key="5">
    <source>
        <dbReference type="ARBA" id="ARBA00022989"/>
    </source>
</evidence>
<dbReference type="OrthoDB" id="754047at2759"/>
<dbReference type="PANTHER" id="PTHR31585">
    <property type="entry name" value="FOLATE-BIOPTERIN TRANSPORTER 1, CHLOROPLASTIC"/>
    <property type="match status" value="1"/>
</dbReference>
<feature type="transmembrane region" description="Helical" evidence="7">
    <location>
        <begin position="528"/>
        <end position="547"/>
    </location>
</feature>
<dbReference type="Proteomes" id="UP000626109">
    <property type="component" value="Unassembled WGS sequence"/>
</dbReference>
<evidence type="ECO:0000313" key="10">
    <source>
        <dbReference type="Proteomes" id="UP000654075"/>
    </source>
</evidence>
<reference evidence="8" key="1">
    <citation type="submission" date="2021-02" db="EMBL/GenBank/DDBJ databases">
        <authorList>
            <person name="Dougan E. K."/>
            <person name="Rhodes N."/>
            <person name="Thang M."/>
            <person name="Chan C."/>
        </authorList>
    </citation>
    <scope>NUCLEOTIDE SEQUENCE</scope>
</reference>
<dbReference type="InterPro" id="IPR036259">
    <property type="entry name" value="MFS_trans_sf"/>
</dbReference>
<evidence type="ECO:0000256" key="6">
    <source>
        <dbReference type="ARBA" id="ARBA00023136"/>
    </source>
</evidence>
<comment type="subcellular location">
    <subcellularLocation>
        <location evidence="1">Membrane</location>
        <topology evidence="1">Multi-pass membrane protein</topology>
    </subcellularLocation>
</comment>
<dbReference type="InterPro" id="IPR039309">
    <property type="entry name" value="BT1"/>
</dbReference>
<evidence type="ECO:0000256" key="3">
    <source>
        <dbReference type="ARBA" id="ARBA00022448"/>
    </source>
</evidence>
<accession>A0A813HFX0</accession>
<evidence type="ECO:0000313" key="8">
    <source>
        <dbReference type="EMBL" id="CAE8637009.1"/>
    </source>
</evidence>
<sequence>MSLLGSRADRLGNNSLLLGSLVSAAGLSGSHLESEVRLSRRDDDGLSVGSSARPEIDRRAVWGLYCSWAMVGLVYGFVGNYINIPICEYVFGPMDSLGRSTTAQCNIAPTITCLPWNFQVFYGLFLDRVCFFGTRRIGWIIFGWTMALIVLGVICFFVDSLVAEGDFFTYMILMMVMCSFYIFSTVASDAMTIEFGKLEPPESRGYILTTAQMVRFATTVFVNVLGIIGMNGKDYYPAGSEDNGTIFPFELKFWQVHLVLLCLALPLYVAMVCLLKDPPAQVAEEHHTLQTVISTLWTVVQTKVMLCLIVFGIGSISVASLTNPAANIIAFIATPSTLQISLGTLVGNLLFLSGVWLFRKYFMNTNWRMTFIWTALLLTTNSVFQLLVIYNAWGVGQSGWFYAFGSNILMIIQGVAQVLSSLAVIEIAPPGFEASIYEFLTSMHNSGIALNTNFQNLFLPIFQLNGIPDLYKKDLANRALYNSRLAAATYFTIVTNLVGSAIFCWFLPKDKAQCKTWFAQWQRKPTGVFNLAFGGGALFFSLVVSVLSGLPSTDCLKIAGGPGC</sequence>
<evidence type="ECO:0000256" key="2">
    <source>
        <dbReference type="ARBA" id="ARBA00007015"/>
    </source>
</evidence>
<feature type="transmembrane region" description="Helical" evidence="7">
    <location>
        <begin position="167"/>
        <end position="186"/>
    </location>
</feature>
<dbReference type="SUPFAM" id="SSF103473">
    <property type="entry name" value="MFS general substrate transporter"/>
    <property type="match status" value="1"/>
</dbReference>
<feature type="transmembrane region" description="Helical" evidence="7">
    <location>
        <begin position="487"/>
        <end position="507"/>
    </location>
</feature>
<dbReference type="GO" id="GO:0016020">
    <property type="term" value="C:membrane"/>
    <property type="evidence" value="ECO:0007669"/>
    <property type="project" value="UniProtKB-SubCell"/>
</dbReference>
<comment type="similarity">
    <text evidence="2">Belongs to the major facilitator superfamily. Folate-biopterin transporter (TC 2.A.71) family.</text>
</comment>
<keyword evidence="6 7" id="KW-0472">Membrane</keyword>
<dbReference type="PANTHER" id="PTHR31585:SF5">
    <property type="entry name" value="RNA-BINDING S4 DOMAIN-CONTAINING PROTEIN"/>
    <property type="match status" value="1"/>
</dbReference>
<organism evidence="8 10">
    <name type="scientific">Polarella glacialis</name>
    <name type="common">Dinoflagellate</name>
    <dbReference type="NCBI Taxonomy" id="89957"/>
    <lineage>
        <taxon>Eukaryota</taxon>
        <taxon>Sar</taxon>
        <taxon>Alveolata</taxon>
        <taxon>Dinophyceae</taxon>
        <taxon>Suessiales</taxon>
        <taxon>Suessiaceae</taxon>
        <taxon>Polarella</taxon>
    </lineage>
</organism>
<keyword evidence="5 7" id="KW-1133">Transmembrane helix</keyword>
<feature type="transmembrane region" description="Helical" evidence="7">
    <location>
        <begin position="253"/>
        <end position="275"/>
    </location>
</feature>
<comment type="caution">
    <text evidence="8">The sequence shown here is derived from an EMBL/GenBank/DDBJ whole genome shotgun (WGS) entry which is preliminary data.</text>
</comment>
<evidence type="ECO:0000256" key="1">
    <source>
        <dbReference type="ARBA" id="ARBA00004141"/>
    </source>
</evidence>
<evidence type="ECO:0000256" key="7">
    <source>
        <dbReference type="SAM" id="Phobius"/>
    </source>
</evidence>
<dbReference type="EMBL" id="CAJNNW010027546">
    <property type="protein sequence ID" value="CAE8691910.1"/>
    <property type="molecule type" value="Genomic_DNA"/>
</dbReference>
<proteinExistence type="inferred from homology"/>
<keyword evidence="3" id="KW-0813">Transport</keyword>
<dbReference type="Pfam" id="PF03092">
    <property type="entry name" value="BT1"/>
    <property type="match status" value="2"/>
</dbReference>
<gene>
    <name evidence="8" type="ORF">PGLA1383_LOCUS52409</name>
    <name evidence="9" type="ORF">PGLA2088_LOCUS27640</name>
</gene>
<feature type="transmembrane region" description="Helical" evidence="7">
    <location>
        <begin position="206"/>
        <end position="228"/>
    </location>
</feature>
<dbReference type="EMBL" id="CAJNNV010031594">
    <property type="protein sequence ID" value="CAE8637009.1"/>
    <property type="molecule type" value="Genomic_DNA"/>
</dbReference>